<keyword evidence="2" id="KW-0812">Transmembrane</keyword>
<dbReference type="GeneID" id="28488553"/>
<dbReference type="EMBL" id="FOTL01000007">
    <property type="protein sequence ID" value="SFL35761.1"/>
    <property type="molecule type" value="Genomic_DNA"/>
</dbReference>
<reference evidence="6" key="3">
    <citation type="submission" date="2016-10" db="EMBL/GenBank/DDBJ databases">
        <authorList>
            <person name="Varghese N."/>
        </authorList>
    </citation>
    <scope>NUCLEOTIDE SEQUENCE [LARGE SCALE GENOMIC DNA]</scope>
    <source>
        <strain evidence="6">DSM 16632</strain>
    </source>
</reference>
<evidence type="ECO:0000313" key="6">
    <source>
        <dbReference type="Proteomes" id="UP000183442"/>
    </source>
</evidence>
<reference evidence="3 5" key="1">
    <citation type="journal article" date="2016" name="Genome Announc.">
        <title>Draft Genome Sequence of the Rumen Methanogen Methanobrevibacter olleyae YLM1.</title>
        <authorList>
            <person name="Kelly W.J."/>
            <person name="Li D."/>
            <person name="Lambie S.C."/>
            <person name="Cox F."/>
            <person name="Attwood G.T."/>
            <person name="Altermann E."/>
            <person name="Leahy S.C."/>
        </authorList>
    </citation>
    <scope>NUCLEOTIDE SEQUENCE [LARGE SCALE GENOMIC DNA]</scope>
    <source>
        <strain evidence="3 5">YLM1</strain>
    </source>
</reference>
<name>A0A126QXC8_METOL</name>
<organism evidence="3 5">
    <name type="scientific">Methanobrevibacter olleyae</name>
    <dbReference type="NCBI Taxonomy" id="294671"/>
    <lineage>
        <taxon>Archaea</taxon>
        <taxon>Methanobacteriati</taxon>
        <taxon>Methanobacteriota</taxon>
        <taxon>Methanomada group</taxon>
        <taxon>Methanobacteria</taxon>
        <taxon>Methanobacteriales</taxon>
        <taxon>Methanobacteriaceae</taxon>
        <taxon>Methanobrevibacter</taxon>
    </lineage>
</organism>
<feature type="coiled-coil region" evidence="1">
    <location>
        <begin position="116"/>
        <end position="143"/>
    </location>
</feature>
<reference evidence="5" key="2">
    <citation type="submission" date="2016-02" db="EMBL/GenBank/DDBJ databases">
        <title>The draft genome sequence of the rumen methanogen Methanobrevibacter olleyae YLM1.</title>
        <authorList>
            <consortium name="New Zealand Agricultural Greenhouse Gas Research Centre/Pastoral Greenhouse Gas Research Consortium"/>
            <person name="Kelly W.J."/>
            <person name="Li D."/>
            <person name="Lambie S.C."/>
            <person name="Attwood G.T."/>
            <person name="Altermann E."/>
            <person name="Leahy S.C."/>
        </authorList>
    </citation>
    <scope>NUCLEOTIDE SEQUENCE [LARGE SCALE GENOMIC DNA]</scope>
    <source>
        <strain evidence="5">YLM1</strain>
    </source>
</reference>
<dbReference type="KEGG" id="mol:YLM1_0253"/>
<protein>
    <submittedName>
        <fullName evidence="3">Uncharacterized protein</fullName>
    </submittedName>
</protein>
<evidence type="ECO:0000313" key="5">
    <source>
        <dbReference type="Proteomes" id="UP000066376"/>
    </source>
</evidence>
<dbReference type="AlphaFoldDB" id="A0A126QXC8"/>
<keyword evidence="2" id="KW-1133">Transmembrane helix</keyword>
<gene>
    <name evidence="4" type="ORF">SAMN02910297_00674</name>
    <name evidence="3" type="ORF">YLM1_0253</name>
</gene>
<sequence>MRKSRLNLFKSTSMLISVLGVIMIVATVAAVAYVGFSLVSSNLTGGISSGTQYDQLAELKSNYSNLEAQFNNTGNKIYAMDNITLEREFVNAQVELIRFQNDLSDVDSALSMGKPAKEVDKRLKQAREDLKIAQEAYNSLSVK</sequence>
<dbReference type="OrthoDB" id="77730at2157"/>
<evidence type="ECO:0000313" key="3">
    <source>
        <dbReference type="EMBL" id="AMK14813.1"/>
    </source>
</evidence>
<dbReference type="RefSeq" id="WP_067145541.1">
    <property type="nucleotide sequence ID" value="NZ_CP014265.1"/>
</dbReference>
<dbReference type="EMBL" id="CP014265">
    <property type="protein sequence ID" value="AMK14813.1"/>
    <property type="molecule type" value="Genomic_DNA"/>
</dbReference>
<keyword evidence="2" id="KW-0472">Membrane</keyword>
<proteinExistence type="predicted"/>
<accession>A0A126QXC8</accession>
<dbReference type="Proteomes" id="UP000066376">
    <property type="component" value="Chromosome"/>
</dbReference>
<dbReference type="Proteomes" id="UP000183442">
    <property type="component" value="Unassembled WGS sequence"/>
</dbReference>
<evidence type="ECO:0000256" key="1">
    <source>
        <dbReference type="SAM" id="Coils"/>
    </source>
</evidence>
<reference evidence="4" key="4">
    <citation type="submission" date="2016-10" db="EMBL/GenBank/DDBJ databases">
        <authorList>
            <person name="de Groot N.N."/>
        </authorList>
    </citation>
    <scope>NUCLEOTIDE SEQUENCE [LARGE SCALE GENOMIC DNA]</scope>
    <source>
        <strain evidence="4">DSM 16632</strain>
    </source>
</reference>
<keyword evidence="5" id="KW-1185">Reference proteome</keyword>
<keyword evidence="1" id="KW-0175">Coiled coil</keyword>
<evidence type="ECO:0000313" key="4">
    <source>
        <dbReference type="EMBL" id="SFL35761.1"/>
    </source>
</evidence>
<evidence type="ECO:0000256" key="2">
    <source>
        <dbReference type="SAM" id="Phobius"/>
    </source>
</evidence>
<feature type="transmembrane region" description="Helical" evidence="2">
    <location>
        <begin position="12"/>
        <end position="36"/>
    </location>
</feature>
<dbReference type="PATRIC" id="fig|294671.3.peg.254"/>